<dbReference type="InterPro" id="IPR005181">
    <property type="entry name" value="SASA"/>
</dbReference>
<sequence>MPDPIDVYLLAGQSNMSGSGQSHELPDVLKAPHASARIYFAPLNSPGNERLDRPHVRQWSALAPNSGEHPGGFGLELSLGHTLAARSNTPVALIKSDRGGTSLYADWRPEDHDDPSTLTNLMLAASAEAWESLLEEGLNPRLAGIIWYQGESDTSLNNPDPHAYSQQLQTIFELISDELNDGQPAPKTIVRIRPATEPNHSNDHVIRQLQVQVAQADPMATWINTDDLHQIEGDAWHVNGQSLLTLGDRAAEALLTLLPPGEGGPQSGSDEGTQVAVEPSVPDQVEPAAAVSAETDAPTASEPTPEPPHPSPIPAEGGTEPAASQDTDSIEDEPAASEPETPKSEIASPKSLEPLPKPDATRVLALMNQKGGVGKTTTAVNVGAALANLGLNVLCIDLDPQAHLTLSLGIEPDEIEKSNYDLFTDPETTAMEVVRYTARDDKRLAVLPAETNLAGVESELSDMIATGLAQTILRNKCKDLIQQFDYVLIDCPPSLGLLTINALTLASQIVVPMQAHFLALQGMTKLFETIGMVRQGINPNLTVAGVVLCMHEGNTLLASEVIGELEGFFEAARGTTQPWAEGQVFQPPVRRNIKLAEAPSFGQSVHAYAPDSNGAKDYLALARSIAGG</sequence>
<reference evidence="5 6" key="1">
    <citation type="submission" date="2020-08" db="EMBL/GenBank/DDBJ databases">
        <title>Genomic Encyclopedia of Type Strains, Phase IV (KMG-IV): sequencing the most valuable type-strain genomes for metagenomic binning, comparative biology and taxonomic classification.</title>
        <authorList>
            <person name="Goeker M."/>
        </authorList>
    </citation>
    <scope>NUCLEOTIDE SEQUENCE [LARGE SCALE GENOMIC DNA]</scope>
    <source>
        <strain evidence="5 6">DSM 103725</strain>
    </source>
</reference>
<proteinExistence type="predicted"/>
<gene>
    <name evidence="5" type="ORF">HNQ40_001507</name>
</gene>
<dbReference type="SUPFAM" id="SSF52266">
    <property type="entry name" value="SGNH hydrolase"/>
    <property type="match status" value="1"/>
</dbReference>
<keyword evidence="6" id="KW-1185">Reference proteome</keyword>
<dbReference type="Pfam" id="PF13614">
    <property type="entry name" value="AAA_31"/>
    <property type="match status" value="1"/>
</dbReference>
<feature type="domain" description="AAA" evidence="4">
    <location>
        <begin position="362"/>
        <end position="542"/>
    </location>
</feature>
<evidence type="ECO:0000259" key="4">
    <source>
        <dbReference type="Pfam" id="PF13614"/>
    </source>
</evidence>
<dbReference type="InterPro" id="IPR027417">
    <property type="entry name" value="P-loop_NTPase"/>
</dbReference>
<dbReference type="Gene3D" id="3.40.50.1110">
    <property type="entry name" value="SGNH hydrolase"/>
    <property type="match status" value="1"/>
</dbReference>
<dbReference type="PANTHER" id="PTHR13696:SF52">
    <property type="entry name" value="PARA FAMILY PROTEIN CT_582"/>
    <property type="match status" value="1"/>
</dbReference>
<dbReference type="PANTHER" id="PTHR13696">
    <property type="entry name" value="P-LOOP CONTAINING NUCLEOSIDE TRIPHOSPHATE HYDROLASE"/>
    <property type="match status" value="1"/>
</dbReference>
<evidence type="ECO:0000256" key="1">
    <source>
        <dbReference type="ARBA" id="ARBA00022801"/>
    </source>
</evidence>
<evidence type="ECO:0000256" key="2">
    <source>
        <dbReference type="SAM" id="MobiDB-lite"/>
    </source>
</evidence>
<dbReference type="EMBL" id="JACHGY010000001">
    <property type="protein sequence ID" value="MBB6429701.1"/>
    <property type="molecule type" value="Genomic_DNA"/>
</dbReference>
<dbReference type="InterPro" id="IPR036514">
    <property type="entry name" value="SGNH_hydro_sf"/>
</dbReference>
<comment type="caution">
    <text evidence="5">The sequence shown here is derived from an EMBL/GenBank/DDBJ whole genome shotgun (WGS) entry which is preliminary data.</text>
</comment>
<protein>
    <submittedName>
        <fullName evidence="5">Cellulose biosynthesis protein BcsQ</fullName>
    </submittedName>
</protein>
<evidence type="ECO:0000313" key="5">
    <source>
        <dbReference type="EMBL" id="MBB6429701.1"/>
    </source>
</evidence>
<feature type="domain" description="Sialate O-acetylesterase" evidence="3">
    <location>
        <begin position="5"/>
        <end position="255"/>
    </location>
</feature>
<dbReference type="CDD" id="cd02042">
    <property type="entry name" value="ParAB_family"/>
    <property type="match status" value="1"/>
</dbReference>
<dbReference type="Pfam" id="PF03629">
    <property type="entry name" value="SASA"/>
    <property type="match status" value="1"/>
</dbReference>
<feature type="region of interest" description="Disordered" evidence="2">
    <location>
        <begin position="257"/>
        <end position="357"/>
    </location>
</feature>
<feature type="compositionally biased region" description="Low complexity" evidence="2">
    <location>
        <begin position="293"/>
        <end position="303"/>
    </location>
</feature>
<dbReference type="RefSeq" id="WP_221435417.1">
    <property type="nucleotide sequence ID" value="NZ_JACHGY010000001.1"/>
</dbReference>
<evidence type="ECO:0000259" key="3">
    <source>
        <dbReference type="Pfam" id="PF03629"/>
    </source>
</evidence>
<dbReference type="InterPro" id="IPR025669">
    <property type="entry name" value="AAA_dom"/>
</dbReference>
<feature type="compositionally biased region" description="Pro residues" evidence="2">
    <location>
        <begin position="304"/>
        <end position="313"/>
    </location>
</feature>
<dbReference type="Proteomes" id="UP000541810">
    <property type="component" value="Unassembled WGS sequence"/>
</dbReference>
<dbReference type="SUPFAM" id="SSF52540">
    <property type="entry name" value="P-loop containing nucleoside triphosphate hydrolases"/>
    <property type="match status" value="1"/>
</dbReference>
<dbReference type="FunFam" id="3.40.50.300:FF:000285">
    <property type="entry name" value="Sporulation initiation inhibitor Soj"/>
    <property type="match status" value="1"/>
</dbReference>
<evidence type="ECO:0000313" key="6">
    <source>
        <dbReference type="Proteomes" id="UP000541810"/>
    </source>
</evidence>
<name>A0A7X0H5K8_9BACT</name>
<organism evidence="5 6">
    <name type="scientific">Algisphaera agarilytica</name>
    <dbReference type="NCBI Taxonomy" id="1385975"/>
    <lineage>
        <taxon>Bacteria</taxon>
        <taxon>Pseudomonadati</taxon>
        <taxon>Planctomycetota</taxon>
        <taxon>Phycisphaerae</taxon>
        <taxon>Phycisphaerales</taxon>
        <taxon>Phycisphaeraceae</taxon>
        <taxon>Algisphaera</taxon>
    </lineage>
</organism>
<dbReference type="AlphaFoldDB" id="A0A7X0H5K8"/>
<keyword evidence="1" id="KW-0378">Hydrolase</keyword>
<accession>A0A7X0H5K8</accession>
<dbReference type="InterPro" id="IPR050678">
    <property type="entry name" value="DNA_Partitioning_ATPase"/>
</dbReference>
<dbReference type="GO" id="GO:0016788">
    <property type="term" value="F:hydrolase activity, acting on ester bonds"/>
    <property type="evidence" value="ECO:0007669"/>
    <property type="project" value="UniProtKB-ARBA"/>
</dbReference>
<dbReference type="Gene3D" id="3.40.50.300">
    <property type="entry name" value="P-loop containing nucleotide triphosphate hydrolases"/>
    <property type="match status" value="1"/>
</dbReference>